<evidence type="ECO:0000256" key="2">
    <source>
        <dbReference type="ARBA" id="ARBA00022692"/>
    </source>
</evidence>
<comment type="caution">
    <text evidence="9">The sequence shown here is derived from an EMBL/GenBank/DDBJ whole genome shotgun (WGS) entry which is preliminary data.</text>
</comment>
<dbReference type="EMBL" id="NSKD01000010">
    <property type="protein sequence ID" value="PAU77033.1"/>
    <property type="molecule type" value="Genomic_DNA"/>
</dbReference>
<keyword evidence="2 5" id="KW-0812">Transmembrane</keyword>
<sequence>MSAVVLPVLPPLLAALAVLLLRRGGAVLALAGVIASLAGSLWLLARVADGQAETLLLPGLPDMPLRLVAGPLTALLTVAVATVGTFVLIYAVGYMKREFSQARFYAVMSLFLAAMQALVLAGDWVLLLATWELIGLCSYLLIGFWFQRPEAANAAGRAFLYTRSADLGLYVAVFMLIGWTGTSEIATSLEAGGSASTAAGLLLLLAAMGKSAQVPLQDWLMRAMAGPTPVSALLHSATLVAAGAILLIRSFPLLTPEALLAVGVVGGVTTVAAGVIALAESDLKRLLAASTASQYGLMLIAVGAGVPLAALLHLLAHAAIKSTLFLAAGDFQHAREGTGFDRLEGVGRARPWAFAGFALAALALAGIPPLSGFFSKDAVIAAALSAQGAAWLGPLALAGALLTSTYMARALRLLWQGSGETGAVAGSTWMRAGIWGLVIPAAALGLAFGPIEGILDLPTREAEGTGAVLLGLLAAVVGLALGWLVSAPRLLGPVYPWAQRGLAVGGGLTAGVGRPAMAVARGCEHLEGHLYAAVLGVGRGGLMIARGGERLEQGLYSAVLGFGHINLAVAHLVRVGDERRIDGLIFALVSGVRALGARARTLQSGLIHHSLAISAVATAVTLVILFLASLSF</sequence>
<dbReference type="Gene3D" id="1.20.5.2700">
    <property type="match status" value="1"/>
</dbReference>
<keyword evidence="3 6" id="KW-1133">Transmembrane helix</keyword>
<evidence type="ECO:0000256" key="4">
    <source>
        <dbReference type="ARBA" id="ARBA00023136"/>
    </source>
</evidence>
<dbReference type="GO" id="GO:0003954">
    <property type="term" value="F:NADH dehydrogenase activity"/>
    <property type="evidence" value="ECO:0007669"/>
    <property type="project" value="TreeGrafter"/>
</dbReference>
<dbReference type="RefSeq" id="WP_095618568.1">
    <property type="nucleotide sequence ID" value="NZ_NSKD01000010.1"/>
</dbReference>
<keyword evidence="4 6" id="KW-0472">Membrane</keyword>
<feature type="transmembrane region" description="Helical" evidence="6">
    <location>
        <begin position="391"/>
        <end position="411"/>
    </location>
</feature>
<dbReference type="GO" id="GO:0012505">
    <property type="term" value="C:endomembrane system"/>
    <property type="evidence" value="ECO:0007669"/>
    <property type="project" value="UniProtKB-SubCell"/>
</dbReference>
<evidence type="ECO:0000313" key="10">
    <source>
        <dbReference type="Proteomes" id="UP000218896"/>
    </source>
</evidence>
<comment type="subcellular location">
    <subcellularLocation>
        <location evidence="1">Endomembrane system</location>
        <topology evidence="1">Multi-pass membrane protein</topology>
    </subcellularLocation>
    <subcellularLocation>
        <location evidence="5">Membrane</location>
        <topology evidence="5">Multi-pass membrane protein</topology>
    </subcellularLocation>
</comment>
<dbReference type="Proteomes" id="UP000218896">
    <property type="component" value="Unassembled WGS sequence"/>
</dbReference>
<feature type="transmembrane region" description="Helical" evidence="6">
    <location>
        <begin position="158"/>
        <end position="179"/>
    </location>
</feature>
<feature type="transmembrane region" description="Helical" evidence="6">
    <location>
        <begin position="467"/>
        <end position="485"/>
    </location>
</feature>
<feature type="transmembrane region" description="Helical" evidence="6">
    <location>
        <begin position="432"/>
        <end position="455"/>
    </location>
</feature>
<keyword evidence="10" id="KW-1185">Reference proteome</keyword>
<accession>A0A2A2EXK8</accession>
<protein>
    <submittedName>
        <fullName evidence="9">NADH-quinone oxidoreductase subunit L</fullName>
    </submittedName>
</protein>
<feature type="transmembrane region" description="Helical" evidence="6">
    <location>
        <begin position="128"/>
        <end position="146"/>
    </location>
</feature>
<dbReference type="GO" id="GO:0015990">
    <property type="term" value="P:electron transport coupled proton transport"/>
    <property type="evidence" value="ECO:0007669"/>
    <property type="project" value="TreeGrafter"/>
</dbReference>
<dbReference type="GO" id="GO:0016020">
    <property type="term" value="C:membrane"/>
    <property type="evidence" value="ECO:0007669"/>
    <property type="project" value="UniProtKB-SubCell"/>
</dbReference>
<dbReference type="GO" id="GO:0008137">
    <property type="term" value="F:NADH dehydrogenase (ubiquinone) activity"/>
    <property type="evidence" value="ECO:0007669"/>
    <property type="project" value="InterPro"/>
</dbReference>
<dbReference type="GO" id="GO:0042773">
    <property type="term" value="P:ATP synthesis coupled electron transport"/>
    <property type="evidence" value="ECO:0007669"/>
    <property type="project" value="InterPro"/>
</dbReference>
<feature type="transmembrane region" description="Helical" evidence="6">
    <location>
        <begin position="230"/>
        <end position="252"/>
    </location>
</feature>
<dbReference type="PRINTS" id="PR01435">
    <property type="entry name" value="NPOXDRDTASE5"/>
</dbReference>
<evidence type="ECO:0000259" key="8">
    <source>
        <dbReference type="Pfam" id="PF00662"/>
    </source>
</evidence>
<feature type="domain" description="NADH-Ubiquinone oxidoreductase (complex I) chain 5 N-terminal" evidence="8">
    <location>
        <begin position="65"/>
        <end position="105"/>
    </location>
</feature>
<proteinExistence type="predicted"/>
<dbReference type="Pfam" id="PF00662">
    <property type="entry name" value="Proton_antipo_N"/>
    <property type="match status" value="1"/>
</dbReference>
<evidence type="ECO:0000259" key="7">
    <source>
        <dbReference type="Pfam" id="PF00361"/>
    </source>
</evidence>
<feature type="transmembrane region" description="Helical" evidence="6">
    <location>
        <begin position="68"/>
        <end position="92"/>
    </location>
</feature>
<evidence type="ECO:0000256" key="1">
    <source>
        <dbReference type="ARBA" id="ARBA00004127"/>
    </source>
</evidence>
<dbReference type="PRINTS" id="PR01434">
    <property type="entry name" value="NADHDHGNASE5"/>
</dbReference>
<dbReference type="PANTHER" id="PTHR42829">
    <property type="entry name" value="NADH-UBIQUINONE OXIDOREDUCTASE CHAIN 5"/>
    <property type="match status" value="1"/>
</dbReference>
<evidence type="ECO:0000313" key="9">
    <source>
        <dbReference type="EMBL" id="PAU77033.1"/>
    </source>
</evidence>
<feature type="transmembrane region" description="Helical" evidence="6">
    <location>
        <begin position="258"/>
        <end position="279"/>
    </location>
</feature>
<feature type="transmembrane region" description="Helical" evidence="6">
    <location>
        <begin position="352"/>
        <end position="371"/>
    </location>
</feature>
<name>A0A2A2EXK8_9GAMM</name>
<dbReference type="Pfam" id="PF00361">
    <property type="entry name" value="Proton_antipo_M"/>
    <property type="match status" value="1"/>
</dbReference>
<evidence type="ECO:0000256" key="5">
    <source>
        <dbReference type="RuleBase" id="RU000320"/>
    </source>
</evidence>
<dbReference type="InterPro" id="IPR001516">
    <property type="entry name" value="Proton_antipo_N"/>
</dbReference>
<evidence type="ECO:0000256" key="6">
    <source>
        <dbReference type="SAM" id="Phobius"/>
    </source>
</evidence>
<feature type="transmembrane region" description="Helical" evidence="6">
    <location>
        <begin position="104"/>
        <end position="122"/>
    </location>
</feature>
<gene>
    <name evidence="9" type="ORF">CK501_15040</name>
</gene>
<dbReference type="OrthoDB" id="9811798at2"/>
<feature type="domain" description="NADH:quinone oxidoreductase/Mrp antiporter transmembrane" evidence="7">
    <location>
        <begin position="121"/>
        <end position="388"/>
    </location>
</feature>
<dbReference type="InterPro" id="IPR003945">
    <property type="entry name" value="NU5C-like"/>
</dbReference>
<reference evidence="9 10" key="1">
    <citation type="submission" date="2017-08" db="EMBL/GenBank/DDBJ databases">
        <title>Halovibrio sewagensis sp. nov., isolated from wastewater of high salinity.</title>
        <authorList>
            <person name="Dong X."/>
            <person name="Zhang G."/>
        </authorList>
    </citation>
    <scope>NUCLEOTIDE SEQUENCE [LARGE SCALE GENOMIC DNA]</scope>
    <source>
        <strain evidence="9 10">YL5-2</strain>
    </source>
</reference>
<evidence type="ECO:0000256" key="3">
    <source>
        <dbReference type="ARBA" id="ARBA00022989"/>
    </source>
</evidence>
<feature type="transmembrane region" description="Helical" evidence="6">
    <location>
        <begin position="611"/>
        <end position="630"/>
    </location>
</feature>
<dbReference type="AlphaFoldDB" id="A0A2A2EXK8"/>
<organism evidence="9 10">
    <name type="scientific">Halovibrio salipaludis</name>
    <dbReference type="NCBI Taxonomy" id="2032626"/>
    <lineage>
        <taxon>Bacteria</taxon>
        <taxon>Pseudomonadati</taxon>
        <taxon>Pseudomonadota</taxon>
        <taxon>Gammaproteobacteria</taxon>
        <taxon>Oceanospirillales</taxon>
        <taxon>Halomonadaceae</taxon>
        <taxon>Halovibrio</taxon>
    </lineage>
</organism>
<dbReference type="InterPro" id="IPR001750">
    <property type="entry name" value="ND/Mrp_TM"/>
</dbReference>
<dbReference type="PANTHER" id="PTHR42829:SF2">
    <property type="entry name" value="NADH-UBIQUINONE OXIDOREDUCTASE CHAIN 5"/>
    <property type="match status" value="1"/>
</dbReference>